<accession>A0A2G5HDU0</accession>
<dbReference type="AlphaFoldDB" id="A0A2G5HDU0"/>
<feature type="region of interest" description="Disordered" evidence="1">
    <location>
        <begin position="554"/>
        <end position="590"/>
    </location>
</feature>
<dbReference type="EMBL" id="CP134192">
    <property type="protein sequence ID" value="WPB08321.1"/>
    <property type="molecule type" value="Genomic_DNA"/>
</dbReference>
<feature type="compositionally biased region" description="Basic and acidic residues" evidence="1">
    <location>
        <begin position="343"/>
        <end position="363"/>
    </location>
</feature>
<evidence type="ECO:0000313" key="5">
    <source>
        <dbReference type="Proteomes" id="UP001302367"/>
    </source>
</evidence>
<name>A0A2G5HDU0_CERBT</name>
<sequence>MPSESGLSYLESTLQLDRESATYHGPSDIITGSATVTFNPKDGETEFCGPLVVSVILKEALRDNRRHDRGLANSSMFSGYRGDRVLCDQRVYLHDAPVRLSKGDTMSSSFSISFPEFADSIASPLSPRVSGSISRHRLPTQHEQLDMPPGYDEAVPSEWQLQEPRAAPQSRERLPPAAVLHKYPKPDEVEVGYLLSIIVKSPGNTEGGTPRNASQRISYLPPTWQTVQGTDAFFHDFTVRSRSLLDHKARDDTKGAIKFMYGNWLYKEEYTPTFTGRLHVSGIPSIIALHDQNALSELSFQVSIYPQWDRCTIAELPDISLKTCKVHLVTIMSTVPPSSNQQRGRDEQSERRTTREVEIRSVEPEGPFHAMPIEKGSENRALESSTSSEERRSGKGKAPAYLGRFLRREEEQVAGPNSSPDGAAQSRQSPDSLQEHLDPDHMDSDDRSRAEKAMLAKRMAELDMEPGPSRSSAPEHARTPSVAKLLPTDQPHAFITPKMIQTVPIYDVPPSLSTYTSRRYEIRIQIDLLIGKQVIGATRSIPLLVHESGPFVTNAQGEPVGPPPAADEDEGMGIEDELPTYEDAVGLGRR</sequence>
<protein>
    <submittedName>
        <fullName evidence="2">Uncharacterized protein</fullName>
    </submittedName>
</protein>
<organism evidence="2 4">
    <name type="scientific">Cercospora beticola</name>
    <name type="common">Sugarbeet leaf spot fungus</name>
    <dbReference type="NCBI Taxonomy" id="122368"/>
    <lineage>
        <taxon>Eukaryota</taxon>
        <taxon>Fungi</taxon>
        <taxon>Dikarya</taxon>
        <taxon>Ascomycota</taxon>
        <taxon>Pezizomycotina</taxon>
        <taxon>Dothideomycetes</taxon>
        <taxon>Dothideomycetidae</taxon>
        <taxon>Mycosphaerellales</taxon>
        <taxon>Mycosphaerellaceae</taxon>
        <taxon>Cercospora</taxon>
    </lineage>
</organism>
<proteinExistence type="predicted"/>
<dbReference type="OrthoDB" id="3637839at2759"/>
<dbReference type="EMBL" id="LKMD01000107">
    <property type="protein sequence ID" value="PIA90402.1"/>
    <property type="molecule type" value="Genomic_DNA"/>
</dbReference>
<gene>
    <name evidence="2" type="ORF">CB0940_11463</name>
    <name evidence="3" type="ORF">RHO25_012987</name>
</gene>
<dbReference type="Proteomes" id="UP001302367">
    <property type="component" value="Chromosome 9"/>
</dbReference>
<evidence type="ECO:0000313" key="3">
    <source>
        <dbReference type="EMBL" id="WPB08321.1"/>
    </source>
</evidence>
<dbReference type="Proteomes" id="UP000230605">
    <property type="component" value="Chromosome 9"/>
</dbReference>
<feature type="compositionally biased region" description="Acidic residues" evidence="1">
    <location>
        <begin position="566"/>
        <end position="580"/>
    </location>
</feature>
<feature type="region of interest" description="Disordered" evidence="1">
    <location>
        <begin position="335"/>
        <end position="452"/>
    </location>
</feature>
<evidence type="ECO:0000256" key="1">
    <source>
        <dbReference type="SAM" id="MobiDB-lite"/>
    </source>
</evidence>
<feature type="compositionally biased region" description="Polar residues" evidence="1">
    <location>
        <begin position="415"/>
        <end position="432"/>
    </location>
</feature>
<evidence type="ECO:0000313" key="2">
    <source>
        <dbReference type="EMBL" id="PIA90402.1"/>
    </source>
</evidence>
<reference evidence="2 4" key="1">
    <citation type="submission" date="2015-10" db="EMBL/GenBank/DDBJ databases">
        <title>The cercosporin biosynthetic gene cluster was horizontally transferred to several fungal lineages and shown to be expanded in Cercospora beticola based on microsynteny with recipient genomes.</title>
        <authorList>
            <person name="De Jonge R."/>
            <person name="Ebert M.K."/>
            <person name="Suttle J.C."/>
            <person name="Jurick Ii W.M."/>
            <person name="Secor G.A."/>
            <person name="Thomma B.P."/>
            <person name="Van De Peer Y."/>
            <person name="Bolton M.D."/>
        </authorList>
    </citation>
    <scope>NUCLEOTIDE SEQUENCE [LARGE SCALE GENOMIC DNA]</scope>
    <source>
        <strain evidence="2 4">09-40</strain>
    </source>
</reference>
<evidence type="ECO:0000313" key="4">
    <source>
        <dbReference type="Proteomes" id="UP000230605"/>
    </source>
</evidence>
<keyword evidence="5" id="KW-1185">Reference proteome</keyword>
<reference evidence="3 5" key="2">
    <citation type="submission" date="2023-09" db="EMBL/GenBank/DDBJ databases">
        <title>Complete-Gapless Cercospora beticola genome.</title>
        <authorList>
            <person name="Wyatt N.A."/>
            <person name="Spanner R.E."/>
            <person name="Bolton M.D."/>
        </authorList>
    </citation>
    <scope>NUCLEOTIDE SEQUENCE [LARGE SCALE GENOMIC DNA]</scope>
    <source>
        <strain evidence="3">Cb09-40</strain>
    </source>
</reference>
<feature type="compositionally biased region" description="Basic and acidic residues" evidence="1">
    <location>
        <begin position="433"/>
        <end position="452"/>
    </location>
</feature>